<protein>
    <submittedName>
        <fullName evidence="2">Uncharacterized protein</fullName>
    </submittedName>
</protein>
<evidence type="ECO:0000313" key="2">
    <source>
        <dbReference type="EMBL" id="CAD7255841.1"/>
    </source>
</evidence>
<reference evidence="2" key="1">
    <citation type="submission" date="2020-11" db="EMBL/GenBank/DDBJ databases">
        <authorList>
            <person name="Tran Van P."/>
        </authorList>
    </citation>
    <scope>NUCLEOTIDE SEQUENCE</scope>
</reference>
<dbReference type="EMBL" id="OC000035">
    <property type="protein sequence ID" value="CAD7255841.1"/>
    <property type="molecule type" value="Genomic_DNA"/>
</dbReference>
<feature type="region of interest" description="Disordered" evidence="1">
    <location>
        <begin position="148"/>
        <end position="167"/>
    </location>
</feature>
<organism evidence="2">
    <name type="scientific">Timema shepardi</name>
    <name type="common">Walking stick</name>
    <dbReference type="NCBI Taxonomy" id="629360"/>
    <lineage>
        <taxon>Eukaryota</taxon>
        <taxon>Metazoa</taxon>
        <taxon>Ecdysozoa</taxon>
        <taxon>Arthropoda</taxon>
        <taxon>Hexapoda</taxon>
        <taxon>Insecta</taxon>
        <taxon>Pterygota</taxon>
        <taxon>Neoptera</taxon>
        <taxon>Polyneoptera</taxon>
        <taxon>Phasmatodea</taxon>
        <taxon>Timematodea</taxon>
        <taxon>Timematoidea</taxon>
        <taxon>Timematidae</taxon>
        <taxon>Timema</taxon>
    </lineage>
</organism>
<feature type="compositionally biased region" description="Basic and acidic residues" evidence="1">
    <location>
        <begin position="27"/>
        <end position="36"/>
    </location>
</feature>
<feature type="region of interest" description="Disordered" evidence="1">
    <location>
        <begin position="205"/>
        <end position="229"/>
    </location>
</feature>
<gene>
    <name evidence="2" type="ORF">TSIB3V08_LOCUS133</name>
</gene>
<dbReference type="AlphaFoldDB" id="A0A7R9AK79"/>
<name>A0A7R9AK79_TIMSH</name>
<proteinExistence type="predicted"/>
<feature type="region of interest" description="Disordered" evidence="1">
    <location>
        <begin position="1"/>
        <end position="47"/>
    </location>
</feature>
<feature type="compositionally biased region" description="Basic and acidic residues" evidence="1">
    <location>
        <begin position="1"/>
        <end position="18"/>
    </location>
</feature>
<accession>A0A7R9AK79</accession>
<sequence length="431" mass="48285">MGKSIDPHHSKDSPDDAGRTCPQNRAYSHEGARGDTDGQMFPLSPDLLPDYERAQHHERNPNQIGEHLNEAVITDLRLLGNTTNGSRTEDNRELLAQQGSPNRTFQVPQIHSLRDMTEVRRQNSIDLSRGIDIQSNVVRQGPSRVCDTVPRYPRTNETYPGDEIPDHRTDEVFSEHVISSTSYNATRSHSLGDMDALQRHTAGGITHSQSITEGTLRERPSRLSLPNGRVGVDNGSLAGMVRSDTFATEHNHFELAYMMPQAENNEAGLIGCELLLRFLHSLMIREHIPEPNCILPIRSPVQDNYTIILQHGERLRLLADDFSRSPQRQLVRERAAEVALGSLDLNSFRCIVLSTFEFTTRKNRTTANITKLSDLNPEGTSLVPKVFIFGPSRIPQRLFHALSPTDVTTKKSISYCSTWGSPAFHLHKPLG</sequence>
<evidence type="ECO:0000256" key="1">
    <source>
        <dbReference type="SAM" id="MobiDB-lite"/>
    </source>
</evidence>